<dbReference type="GO" id="GO:0051536">
    <property type="term" value="F:iron-sulfur cluster binding"/>
    <property type="evidence" value="ECO:0007669"/>
    <property type="project" value="UniProtKB-KW"/>
</dbReference>
<sequence>MPLPDFTYHPDRVIYPMKRAKEDRGKNEWERTTWEDAYNIIEENIGRIKKEHGPESIVVFGGTGREGGPMCGPYGMAMIDIIIQEDLYDHDFVDRFCYGFEQLAERVATMPAEKAAEICGLDVEFRERHRSMVGTHYGASPNMLGSVVDAVKVGETKGDLEIQYELGTRLNPGTYARFANFEEFRAEFRMGNCGMTYEELKEKVVYQREVNYRKYETGRLRPDGQPGFNTPTGRIELYSTMFRQFGEDPLPYYEEPQQSPVSTPELMDEYPFVLTTGARTYAYFHSEGKQIPLLRELNPDPLLEIHPKDAAKLGIADGEWVNVENQFDKCELKARVVPVVKPGVVHAQHGFWFPEEDGGGTASVRRMALQYQ</sequence>
<evidence type="ECO:0000256" key="2">
    <source>
        <dbReference type="ARBA" id="ARBA00022485"/>
    </source>
</evidence>
<comment type="caution">
    <text evidence="9">The sequence shown here is derived from an EMBL/GenBank/DDBJ whole genome shotgun (WGS) entry which is preliminary data.</text>
</comment>
<reference evidence="9 10" key="1">
    <citation type="submission" date="2019-09" db="EMBL/GenBank/DDBJ databases">
        <title>Whole genome shotgun sequencing (WGS) of Ellagibacter isourolithinifaciens DSM 104140(T) and Adlercreutzia muris DSM 29508(T).</title>
        <authorList>
            <person name="Stoll D.A."/>
            <person name="Danylec N."/>
            <person name="Huch M."/>
        </authorList>
    </citation>
    <scope>NUCLEOTIDE SEQUENCE [LARGE SCALE GENOMIC DNA]</scope>
    <source>
        <strain evidence="9 10">DSM 104140</strain>
    </source>
</reference>
<accession>A0A6N6NKY3</accession>
<dbReference type="Gene3D" id="3.40.228.10">
    <property type="entry name" value="Dimethylsulfoxide Reductase, domain 2"/>
    <property type="match status" value="1"/>
</dbReference>
<dbReference type="InterPro" id="IPR037949">
    <property type="entry name" value="MopB_CT_Acetylene-hydratase"/>
</dbReference>
<evidence type="ECO:0000256" key="3">
    <source>
        <dbReference type="ARBA" id="ARBA00022505"/>
    </source>
</evidence>
<name>A0A6N6NKY3_9ACTN</name>
<dbReference type="GO" id="GO:0018818">
    <property type="term" value="F:acetylene hydratase activity"/>
    <property type="evidence" value="ECO:0007669"/>
    <property type="project" value="InterPro"/>
</dbReference>
<dbReference type="InterPro" id="IPR050612">
    <property type="entry name" value="Prok_Mopterin_Oxidored"/>
</dbReference>
<keyword evidence="5" id="KW-0732">Signal</keyword>
<dbReference type="Gene3D" id="3.40.50.740">
    <property type="match status" value="1"/>
</dbReference>
<evidence type="ECO:0000256" key="6">
    <source>
        <dbReference type="ARBA" id="ARBA00023002"/>
    </source>
</evidence>
<keyword evidence="6" id="KW-0560">Oxidoreductase</keyword>
<dbReference type="InterPro" id="IPR006657">
    <property type="entry name" value="MoPterin_dinucl-bd_dom"/>
</dbReference>
<dbReference type="PANTHER" id="PTHR43742:SF9">
    <property type="entry name" value="TETRATHIONATE REDUCTASE SUBUNIT A"/>
    <property type="match status" value="1"/>
</dbReference>
<dbReference type="Pfam" id="PF00384">
    <property type="entry name" value="Molybdopterin"/>
    <property type="match status" value="1"/>
</dbReference>
<dbReference type="PANTHER" id="PTHR43742">
    <property type="entry name" value="TRIMETHYLAMINE-N-OXIDE REDUCTASE"/>
    <property type="match status" value="1"/>
</dbReference>
<comment type="similarity">
    <text evidence="1">Belongs to the prokaryotic molybdopterin-containing oxidoreductase family.</text>
</comment>
<dbReference type="InterPro" id="IPR009010">
    <property type="entry name" value="Asp_de-COase-like_dom_sf"/>
</dbReference>
<dbReference type="Pfam" id="PF01568">
    <property type="entry name" value="Molydop_binding"/>
    <property type="match status" value="1"/>
</dbReference>
<keyword evidence="2" id="KW-0004">4Fe-4S</keyword>
<dbReference type="GO" id="GO:0046872">
    <property type="term" value="F:metal ion binding"/>
    <property type="evidence" value="ECO:0007669"/>
    <property type="project" value="UniProtKB-KW"/>
</dbReference>
<evidence type="ECO:0000259" key="7">
    <source>
        <dbReference type="Pfam" id="PF00384"/>
    </source>
</evidence>
<dbReference type="AlphaFoldDB" id="A0A6N6NKY3"/>
<keyword evidence="4" id="KW-0479">Metal-binding</keyword>
<organism evidence="9 10">
    <name type="scientific">Ellagibacter isourolithinifaciens</name>
    <dbReference type="NCBI Taxonomy" id="2137581"/>
    <lineage>
        <taxon>Bacteria</taxon>
        <taxon>Bacillati</taxon>
        <taxon>Actinomycetota</taxon>
        <taxon>Coriobacteriia</taxon>
        <taxon>Eggerthellales</taxon>
        <taxon>Eggerthellaceae</taxon>
        <taxon>Ellagibacter</taxon>
    </lineage>
</organism>
<evidence type="ECO:0000313" key="9">
    <source>
        <dbReference type="EMBL" id="KAB1640149.1"/>
    </source>
</evidence>
<feature type="domain" description="Molybdopterin dinucleotide-binding" evidence="8">
    <location>
        <begin position="272"/>
        <end position="353"/>
    </location>
</feature>
<dbReference type="SUPFAM" id="SSF53706">
    <property type="entry name" value="Formate dehydrogenase/DMSO reductase, domains 1-3"/>
    <property type="match status" value="1"/>
</dbReference>
<proteinExistence type="inferred from homology"/>
<dbReference type="RefSeq" id="WP_158049866.1">
    <property type="nucleotide sequence ID" value="NZ_WAJR01000017.1"/>
</dbReference>
<feature type="domain" description="Molybdopterin oxidoreductase" evidence="7">
    <location>
        <begin position="12"/>
        <end position="63"/>
    </location>
</feature>
<dbReference type="EMBL" id="WAJR01000017">
    <property type="protein sequence ID" value="KAB1640149.1"/>
    <property type="molecule type" value="Genomic_DNA"/>
</dbReference>
<keyword evidence="2" id="KW-0411">Iron-sulfur</keyword>
<dbReference type="SUPFAM" id="SSF50692">
    <property type="entry name" value="ADC-like"/>
    <property type="match status" value="1"/>
</dbReference>
<evidence type="ECO:0000256" key="5">
    <source>
        <dbReference type="ARBA" id="ARBA00022729"/>
    </source>
</evidence>
<evidence type="ECO:0000256" key="1">
    <source>
        <dbReference type="ARBA" id="ARBA00010312"/>
    </source>
</evidence>
<dbReference type="GO" id="GO:0016491">
    <property type="term" value="F:oxidoreductase activity"/>
    <property type="evidence" value="ECO:0007669"/>
    <property type="project" value="InterPro"/>
</dbReference>
<dbReference type="Gene3D" id="2.40.40.20">
    <property type="match status" value="1"/>
</dbReference>
<dbReference type="InterPro" id="IPR006656">
    <property type="entry name" value="Mopterin_OxRdtase"/>
</dbReference>
<evidence type="ECO:0000313" key="10">
    <source>
        <dbReference type="Proteomes" id="UP000468668"/>
    </source>
</evidence>
<dbReference type="GeneID" id="98658209"/>
<gene>
    <name evidence="9" type="ORF">F8C90_07285</name>
</gene>
<evidence type="ECO:0000256" key="4">
    <source>
        <dbReference type="ARBA" id="ARBA00022723"/>
    </source>
</evidence>
<dbReference type="OrthoDB" id="9759518at2"/>
<dbReference type="GO" id="GO:0043546">
    <property type="term" value="F:molybdopterin cofactor binding"/>
    <property type="evidence" value="ECO:0007669"/>
    <property type="project" value="InterPro"/>
</dbReference>
<keyword evidence="2" id="KW-0408">Iron</keyword>
<dbReference type="Proteomes" id="UP000468668">
    <property type="component" value="Unassembled WGS sequence"/>
</dbReference>
<dbReference type="CDD" id="cd02781">
    <property type="entry name" value="MopB_CT_Acetylene-hydratase"/>
    <property type="match status" value="1"/>
</dbReference>
<keyword evidence="10" id="KW-1185">Reference proteome</keyword>
<protein>
    <submittedName>
        <fullName evidence="9">Molybdopterin-dependent oxidoreductase</fullName>
    </submittedName>
</protein>
<keyword evidence="3" id="KW-0500">Molybdenum</keyword>
<evidence type="ECO:0000259" key="8">
    <source>
        <dbReference type="Pfam" id="PF01568"/>
    </source>
</evidence>